<protein>
    <submittedName>
        <fullName evidence="2">Ferritin-like domain-containing protein</fullName>
    </submittedName>
</protein>
<feature type="domain" description="Ferritin-like" evidence="1">
    <location>
        <begin position="10"/>
        <end position="192"/>
    </location>
</feature>
<dbReference type="EMBL" id="BAAAPO010000032">
    <property type="protein sequence ID" value="GAA1795331.1"/>
    <property type="molecule type" value="Genomic_DNA"/>
</dbReference>
<dbReference type="Gene3D" id="1.20.1260.10">
    <property type="match status" value="1"/>
</dbReference>
<accession>A0ABP4XV25</accession>
<dbReference type="CDD" id="cd00657">
    <property type="entry name" value="Ferritin_like"/>
    <property type="match status" value="1"/>
</dbReference>
<evidence type="ECO:0000313" key="2">
    <source>
        <dbReference type="EMBL" id="GAA1795331.1"/>
    </source>
</evidence>
<comment type="caution">
    <text evidence="2">The sequence shown here is derived from an EMBL/GenBank/DDBJ whole genome shotgun (WGS) entry which is preliminary data.</text>
</comment>
<evidence type="ECO:0000259" key="1">
    <source>
        <dbReference type="Pfam" id="PF13794"/>
    </source>
</evidence>
<evidence type="ECO:0000313" key="3">
    <source>
        <dbReference type="Proteomes" id="UP001499938"/>
    </source>
</evidence>
<dbReference type="Proteomes" id="UP001499938">
    <property type="component" value="Unassembled WGS sequence"/>
</dbReference>
<dbReference type="RefSeq" id="WP_344084303.1">
    <property type="nucleotide sequence ID" value="NZ_BAAAPO010000032.1"/>
</dbReference>
<dbReference type="InterPro" id="IPR012347">
    <property type="entry name" value="Ferritin-like"/>
</dbReference>
<gene>
    <name evidence="2" type="ORF">GCM10009811_19630</name>
</gene>
<dbReference type="Pfam" id="PF13794">
    <property type="entry name" value="MiaE_2"/>
    <property type="match status" value="1"/>
</dbReference>
<name>A0ABP4XV25_9MICO</name>
<proteinExistence type="predicted"/>
<dbReference type="InterPro" id="IPR059125">
    <property type="entry name" value="Ferritin_actino"/>
</dbReference>
<dbReference type="SUPFAM" id="SSF47240">
    <property type="entry name" value="Ferritin-like"/>
    <property type="match status" value="1"/>
</dbReference>
<reference evidence="3" key="1">
    <citation type="journal article" date="2019" name="Int. J. Syst. Evol. Microbiol.">
        <title>The Global Catalogue of Microorganisms (GCM) 10K type strain sequencing project: providing services to taxonomists for standard genome sequencing and annotation.</title>
        <authorList>
            <consortium name="The Broad Institute Genomics Platform"/>
            <consortium name="The Broad Institute Genome Sequencing Center for Infectious Disease"/>
            <person name="Wu L."/>
            <person name="Ma J."/>
        </authorList>
    </citation>
    <scope>NUCLEOTIDE SEQUENCE [LARGE SCALE GENOMIC DNA]</scope>
    <source>
        <strain evidence="3">JCM 15592</strain>
    </source>
</reference>
<sequence length="226" mass="23623">MPDSVETSPAYAAAVADLLGMLAYAELAACARLAADSDLAPTVSARVALARMAGAELAHHDLLAARIVELGADPEEVMAPYAEAFAAFHDRTRPSTWLEAVVKAYVGDGIAEDFGREIAAFADPRSREVIEGSLSDEARNAVLVELARAGMTADPQAVGRLALWGRRLHGEAISSAQAAAAERDGLTALLTGQFGGDGLDLARLGELFARLATRHTDRMAALGLDA</sequence>
<organism evidence="2 3">
    <name type="scientific">Nostocoides veronense</name>
    <dbReference type="NCBI Taxonomy" id="330836"/>
    <lineage>
        <taxon>Bacteria</taxon>
        <taxon>Bacillati</taxon>
        <taxon>Actinomycetota</taxon>
        <taxon>Actinomycetes</taxon>
        <taxon>Micrococcales</taxon>
        <taxon>Intrasporangiaceae</taxon>
        <taxon>Nostocoides</taxon>
    </lineage>
</organism>
<keyword evidence="3" id="KW-1185">Reference proteome</keyword>
<dbReference type="InterPro" id="IPR009078">
    <property type="entry name" value="Ferritin-like_SF"/>
</dbReference>